<dbReference type="CDD" id="cd00614">
    <property type="entry name" value="CGS_like"/>
    <property type="match status" value="1"/>
</dbReference>
<dbReference type="AlphaFoldDB" id="A0AA38PAP0"/>
<dbReference type="InterPro" id="IPR000277">
    <property type="entry name" value="Cys/Met-Metab_PyrdxlP-dep_enz"/>
</dbReference>
<dbReference type="PIRSF" id="PIRSF001434">
    <property type="entry name" value="CGS"/>
    <property type="match status" value="1"/>
</dbReference>
<evidence type="ECO:0000313" key="10">
    <source>
        <dbReference type="EMBL" id="KAJ3839453.1"/>
    </source>
</evidence>
<dbReference type="EC" id="4.4.1.1" evidence="4"/>
<evidence type="ECO:0000256" key="5">
    <source>
        <dbReference type="ARBA" id="ARBA00022898"/>
    </source>
</evidence>
<protein>
    <recommendedName>
        <fullName evidence="4">cystathionine gamma-lyase</fullName>
        <ecNumber evidence="4">4.4.1.1</ecNumber>
    </recommendedName>
    <alternativeName>
        <fullName evidence="7">Gamma-cystathionase</fullName>
    </alternativeName>
</protein>
<dbReference type="SUPFAM" id="SSF53383">
    <property type="entry name" value="PLP-dependent transferases"/>
    <property type="match status" value="1"/>
</dbReference>
<comment type="pathway">
    <text evidence="2">Amino-acid biosynthesis; L-cysteine biosynthesis; L-cysteine from L-homocysteine and L-serine: step 2/2.</text>
</comment>
<dbReference type="GO" id="GO:0019346">
    <property type="term" value="P:transsulfuration"/>
    <property type="evidence" value="ECO:0007669"/>
    <property type="project" value="InterPro"/>
</dbReference>
<reference evidence="10" key="1">
    <citation type="submission" date="2022-08" db="EMBL/GenBank/DDBJ databases">
        <authorList>
            <consortium name="DOE Joint Genome Institute"/>
            <person name="Min B."/>
            <person name="Riley R."/>
            <person name="Sierra-Patev S."/>
            <person name="Naranjo-Ortiz M."/>
            <person name="Looney B."/>
            <person name="Konkel Z."/>
            <person name="Slot J.C."/>
            <person name="Sakamoto Y."/>
            <person name="Steenwyk J.L."/>
            <person name="Rokas A."/>
            <person name="Carro J."/>
            <person name="Camarero S."/>
            <person name="Ferreira P."/>
            <person name="Molpeceres G."/>
            <person name="Ruiz-Duenas F.J."/>
            <person name="Serrano A."/>
            <person name="Henrissat B."/>
            <person name="Drula E."/>
            <person name="Hughes K.W."/>
            <person name="Mata J.L."/>
            <person name="Ishikawa N.K."/>
            <person name="Vargas-Isla R."/>
            <person name="Ushijima S."/>
            <person name="Smith C.A."/>
            <person name="Ahrendt S."/>
            <person name="Andreopoulos W."/>
            <person name="He G."/>
            <person name="Labutti K."/>
            <person name="Lipzen A."/>
            <person name="Ng V."/>
            <person name="Sandor L."/>
            <person name="Barry K."/>
            <person name="Martinez A.T."/>
            <person name="Xiao Y."/>
            <person name="Gibbons J.G."/>
            <person name="Terashima K."/>
            <person name="Hibbett D.S."/>
            <person name="Grigoriev I.V."/>
        </authorList>
    </citation>
    <scope>NUCLEOTIDE SEQUENCE</scope>
    <source>
        <strain evidence="10">TFB9207</strain>
    </source>
</reference>
<keyword evidence="6" id="KW-0028">Amino-acid biosynthesis</keyword>
<proteinExistence type="inferred from homology"/>
<comment type="caution">
    <text evidence="10">The sequence shown here is derived from an EMBL/GenBank/DDBJ whole genome shotgun (WGS) entry which is preliminary data.</text>
</comment>
<gene>
    <name evidence="10" type="ORF">F5878DRAFT_119755</name>
</gene>
<dbReference type="GO" id="GO:0004123">
    <property type="term" value="F:cystathionine gamma-lyase activity"/>
    <property type="evidence" value="ECO:0007669"/>
    <property type="project" value="TreeGrafter"/>
</dbReference>
<dbReference type="GO" id="GO:0030170">
    <property type="term" value="F:pyridoxal phosphate binding"/>
    <property type="evidence" value="ECO:0007669"/>
    <property type="project" value="InterPro"/>
</dbReference>
<sequence length="485" mass="52421">MTPSHSANGYLNGHAMTNGVHRHSVHKSPHVAGFGTRAIHIGSDANPETGAVIPPISLSTTYKQDGVGNHKGFEYSRSGNPNRNALEQALASVESGGAYALAFASGSASTATMIQSLGPGAHIISVNDVYGGTFRYMARVAADTQNVETTFLDLEDLTEGSEGHQAFIRAIRSNTKLIWIESPTNPTLRLIDIGRLASILDTQFASSPTSRPLLLVDNTFASPFYTSPLLLGADIVLHSLTKYVNGHSDVVMGALILPPKHNAVLERLRFLQNAIGAVPSPYDCWLAQRGLKTLHLRMKAHGENALKVARALEQSPFVAEVIYPGYVPLVRDGNEEAVERAKKRYEIAKLNLSPHARRWIDNNLSLKSTQPTTDIDFESSHPPFPYSGMISFRLRSTSPSTTPSELASLSSKLLSSLHFFTLAESLGGVESLCEVPALMTHASIPPEEREKLGITEGLVRLSVGVEEGDDLVDDLRRGLGVTFGQ</sequence>
<keyword evidence="5 8" id="KW-0663">Pyridoxal phosphate</keyword>
<dbReference type="PROSITE" id="PS00868">
    <property type="entry name" value="CYS_MET_METAB_PP"/>
    <property type="match status" value="1"/>
</dbReference>
<dbReference type="Pfam" id="PF01053">
    <property type="entry name" value="Cys_Met_Meta_PP"/>
    <property type="match status" value="2"/>
</dbReference>
<dbReference type="Proteomes" id="UP001163846">
    <property type="component" value="Unassembled WGS sequence"/>
</dbReference>
<organism evidence="10 11">
    <name type="scientific">Lentinula raphanica</name>
    <dbReference type="NCBI Taxonomy" id="153919"/>
    <lineage>
        <taxon>Eukaryota</taxon>
        <taxon>Fungi</taxon>
        <taxon>Dikarya</taxon>
        <taxon>Basidiomycota</taxon>
        <taxon>Agaricomycotina</taxon>
        <taxon>Agaricomycetes</taxon>
        <taxon>Agaricomycetidae</taxon>
        <taxon>Agaricales</taxon>
        <taxon>Marasmiineae</taxon>
        <taxon>Omphalotaceae</taxon>
        <taxon>Lentinula</taxon>
    </lineage>
</organism>
<dbReference type="InterPro" id="IPR015424">
    <property type="entry name" value="PyrdxlP-dep_Trfase"/>
</dbReference>
<comment type="similarity">
    <text evidence="3 9">Belongs to the trans-sulfuration enzymes family.</text>
</comment>
<accession>A0AA38PAP0</accession>
<dbReference type="InterPro" id="IPR015421">
    <property type="entry name" value="PyrdxlP-dep_Trfase_major"/>
</dbReference>
<evidence type="ECO:0000256" key="4">
    <source>
        <dbReference type="ARBA" id="ARBA00012085"/>
    </source>
</evidence>
<dbReference type="PANTHER" id="PTHR11808:SF15">
    <property type="entry name" value="CYSTATHIONINE GAMMA-LYASE"/>
    <property type="match status" value="1"/>
</dbReference>
<dbReference type="PANTHER" id="PTHR11808">
    <property type="entry name" value="TRANS-SULFURATION ENZYME FAMILY MEMBER"/>
    <property type="match status" value="1"/>
</dbReference>
<evidence type="ECO:0000256" key="7">
    <source>
        <dbReference type="ARBA" id="ARBA00029853"/>
    </source>
</evidence>
<feature type="modified residue" description="N6-(pyridoxal phosphate)lysine" evidence="8">
    <location>
        <position position="242"/>
    </location>
</feature>
<evidence type="ECO:0000256" key="8">
    <source>
        <dbReference type="PIRSR" id="PIRSR001434-2"/>
    </source>
</evidence>
<evidence type="ECO:0000256" key="2">
    <source>
        <dbReference type="ARBA" id="ARBA00005038"/>
    </source>
</evidence>
<evidence type="ECO:0000256" key="3">
    <source>
        <dbReference type="ARBA" id="ARBA00009077"/>
    </source>
</evidence>
<dbReference type="Gene3D" id="3.90.1150.10">
    <property type="entry name" value="Aspartate Aminotransferase, domain 1"/>
    <property type="match status" value="1"/>
</dbReference>
<dbReference type="FunFam" id="3.40.640.10:FF:000009">
    <property type="entry name" value="Cystathionine gamma-synthase homolog"/>
    <property type="match status" value="1"/>
</dbReference>
<evidence type="ECO:0000256" key="6">
    <source>
        <dbReference type="ARBA" id="ARBA00023192"/>
    </source>
</evidence>
<dbReference type="InterPro" id="IPR054542">
    <property type="entry name" value="Cys_met_metab_PP"/>
</dbReference>
<dbReference type="InterPro" id="IPR015422">
    <property type="entry name" value="PyrdxlP-dep_Trfase_small"/>
</dbReference>
<name>A0AA38PAP0_9AGAR</name>
<keyword evidence="11" id="KW-1185">Reference proteome</keyword>
<dbReference type="GO" id="GO:0005737">
    <property type="term" value="C:cytoplasm"/>
    <property type="evidence" value="ECO:0007669"/>
    <property type="project" value="TreeGrafter"/>
</dbReference>
<keyword evidence="6" id="KW-0198">Cysteine biosynthesis</keyword>
<evidence type="ECO:0000256" key="1">
    <source>
        <dbReference type="ARBA" id="ARBA00001933"/>
    </source>
</evidence>
<dbReference type="GO" id="GO:0019343">
    <property type="term" value="P:cysteine biosynthetic process via cystathionine"/>
    <property type="evidence" value="ECO:0007669"/>
    <property type="project" value="TreeGrafter"/>
</dbReference>
<evidence type="ECO:0000256" key="9">
    <source>
        <dbReference type="RuleBase" id="RU362118"/>
    </source>
</evidence>
<comment type="cofactor">
    <cofactor evidence="1 9">
        <name>pyridoxal 5'-phosphate</name>
        <dbReference type="ChEBI" id="CHEBI:597326"/>
    </cofactor>
</comment>
<evidence type="ECO:0000313" key="11">
    <source>
        <dbReference type="Proteomes" id="UP001163846"/>
    </source>
</evidence>
<dbReference type="EMBL" id="MU806127">
    <property type="protein sequence ID" value="KAJ3839453.1"/>
    <property type="molecule type" value="Genomic_DNA"/>
</dbReference>
<dbReference type="Gene3D" id="3.40.640.10">
    <property type="entry name" value="Type I PLP-dependent aspartate aminotransferase-like (Major domain)"/>
    <property type="match status" value="1"/>
</dbReference>